<accession>A0ACC2S6B6</accession>
<sequence length="140" mass="15557">MSAYSQDALQSASLERQAFGIGLNKLKSAKSSSLCKRVLLINSMGSLLQATPSVGVGNLPTKFQSKDDWRRYMVREFLTTQTNPDVSFKIISSPKALKVDSLSILMDCLHISQKKRVTSGPKIRTVLKKTISKHTRKSRT</sequence>
<keyword evidence="2" id="KW-1185">Reference proteome</keyword>
<comment type="caution">
    <text evidence="1">The sequence shown here is derived from an EMBL/GenBank/DDBJ whole genome shotgun (WGS) entry which is preliminary data.</text>
</comment>
<proteinExistence type="predicted"/>
<reference evidence="1" key="1">
    <citation type="submission" date="2022-04" db="EMBL/GenBank/DDBJ databases">
        <title>Genome of the entomopathogenic fungus Entomophthora muscae.</title>
        <authorList>
            <person name="Elya C."/>
            <person name="Lovett B.R."/>
            <person name="Lee E."/>
            <person name="Macias A.M."/>
            <person name="Hajek A.E."/>
            <person name="De Bivort B.L."/>
            <person name="Kasson M.T."/>
            <person name="De Fine Licht H.H."/>
            <person name="Stajich J.E."/>
        </authorList>
    </citation>
    <scope>NUCLEOTIDE SEQUENCE</scope>
    <source>
        <strain evidence="1">Berkeley</strain>
    </source>
</reference>
<protein>
    <submittedName>
        <fullName evidence="1">Uncharacterized protein</fullName>
    </submittedName>
</protein>
<dbReference type="EMBL" id="QTSX02005769">
    <property type="protein sequence ID" value="KAJ9057752.1"/>
    <property type="molecule type" value="Genomic_DNA"/>
</dbReference>
<evidence type="ECO:0000313" key="1">
    <source>
        <dbReference type="EMBL" id="KAJ9057752.1"/>
    </source>
</evidence>
<dbReference type="Proteomes" id="UP001165960">
    <property type="component" value="Unassembled WGS sequence"/>
</dbReference>
<organism evidence="1 2">
    <name type="scientific">Entomophthora muscae</name>
    <dbReference type="NCBI Taxonomy" id="34485"/>
    <lineage>
        <taxon>Eukaryota</taxon>
        <taxon>Fungi</taxon>
        <taxon>Fungi incertae sedis</taxon>
        <taxon>Zoopagomycota</taxon>
        <taxon>Entomophthoromycotina</taxon>
        <taxon>Entomophthoromycetes</taxon>
        <taxon>Entomophthorales</taxon>
        <taxon>Entomophthoraceae</taxon>
        <taxon>Entomophthora</taxon>
    </lineage>
</organism>
<gene>
    <name evidence="1" type="ORF">DSO57_1019681</name>
</gene>
<evidence type="ECO:0000313" key="2">
    <source>
        <dbReference type="Proteomes" id="UP001165960"/>
    </source>
</evidence>
<name>A0ACC2S6B6_9FUNG</name>